<dbReference type="RefSeq" id="WP_003531755.1">
    <property type="nucleotide sequence ID" value="NZ_CP120365.1"/>
</dbReference>
<feature type="compositionally biased region" description="Polar residues" evidence="2">
    <location>
        <begin position="13"/>
        <end position="24"/>
    </location>
</feature>
<gene>
    <name evidence="3" type="ORF">PZL22_003595</name>
</gene>
<evidence type="ECO:0000256" key="2">
    <source>
        <dbReference type="SAM" id="MobiDB-lite"/>
    </source>
</evidence>
<evidence type="ECO:0000313" key="3">
    <source>
        <dbReference type="EMBL" id="WHS92527.1"/>
    </source>
</evidence>
<sequence length="84" mass="9237">MMGINGQLFNIVTETATGMQNDNDNSPDRPKRPLSPAALRALKEAEERRRAEAPKDMPAELGGRGGLDPARFGDWEIKGRAIDF</sequence>
<feature type="compositionally biased region" description="Basic and acidic residues" evidence="2">
    <location>
        <begin position="41"/>
        <end position="58"/>
    </location>
</feature>
<dbReference type="Proteomes" id="UP001233264">
    <property type="component" value="Chromosome"/>
</dbReference>
<reference evidence="3 4" key="1">
    <citation type="submission" date="2023-03" db="EMBL/GenBank/DDBJ databases">
        <authorList>
            <person name="Menendez E."/>
            <person name="Kaur S."/>
            <person name="Flores-Felix J.D."/>
            <person name="diCenzo G.C."/>
            <person name="Peix A."/>
            <person name="Velazquez E."/>
        </authorList>
    </citation>
    <scope>NUCLEOTIDE SEQUENCE [LARGE SCALE GENOMIC DNA]</scope>
    <source>
        <strain evidence="3 4">CCBAU 71714</strain>
    </source>
</reference>
<proteinExistence type="inferred from homology"/>
<evidence type="ECO:0000313" key="4">
    <source>
        <dbReference type="Proteomes" id="UP001233264"/>
    </source>
</evidence>
<dbReference type="Pfam" id="PF07896">
    <property type="entry name" value="DUF1674"/>
    <property type="match status" value="1"/>
</dbReference>
<name>A0ABY8T3W5_9HYPH</name>
<dbReference type="GeneID" id="89574300"/>
<comment type="similarity">
    <text evidence="1">Belongs to the SDHAF4 family.</text>
</comment>
<organism evidence="3 4">
    <name type="scientific">Sinorhizobium kummerowiae</name>
    <dbReference type="NCBI Taxonomy" id="158892"/>
    <lineage>
        <taxon>Bacteria</taxon>
        <taxon>Pseudomonadati</taxon>
        <taxon>Pseudomonadota</taxon>
        <taxon>Alphaproteobacteria</taxon>
        <taxon>Hyphomicrobiales</taxon>
        <taxon>Rhizobiaceae</taxon>
        <taxon>Sinorhizobium/Ensifer group</taxon>
        <taxon>Sinorhizobium</taxon>
    </lineage>
</organism>
<keyword evidence="4" id="KW-1185">Reference proteome</keyword>
<dbReference type="InterPro" id="IPR012875">
    <property type="entry name" value="SDHF4"/>
</dbReference>
<feature type="region of interest" description="Disordered" evidence="2">
    <location>
        <begin position="13"/>
        <end position="72"/>
    </location>
</feature>
<accession>A0ABY8T3W5</accession>
<protein>
    <submittedName>
        <fullName evidence="3">DUF1674 domain-containing protein</fullName>
    </submittedName>
</protein>
<evidence type="ECO:0000256" key="1">
    <source>
        <dbReference type="ARBA" id="ARBA00005701"/>
    </source>
</evidence>
<dbReference type="EMBL" id="CP120365">
    <property type="protein sequence ID" value="WHS92527.1"/>
    <property type="molecule type" value="Genomic_DNA"/>
</dbReference>